<accession>A0AAX6FH31</accession>
<reference evidence="2" key="2">
    <citation type="submission" date="2023-04" db="EMBL/GenBank/DDBJ databases">
        <authorList>
            <person name="Bruccoleri R.E."/>
            <person name="Oakeley E.J."/>
            <person name="Faust A.-M."/>
            <person name="Dessus-Babus S."/>
            <person name="Altorfer M."/>
            <person name="Burckhardt D."/>
            <person name="Oertli M."/>
            <person name="Naumann U."/>
            <person name="Petersen F."/>
            <person name="Wong J."/>
        </authorList>
    </citation>
    <scope>NUCLEOTIDE SEQUENCE</scope>
    <source>
        <strain evidence="2">GSM-AAB239-AS_SAM_17_03QT</strain>
        <tissue evidence="2">Leaf</tissue>
    </source>
</reference>
<organism evidence="2 3">
    <name type="scientific">Iris pallida</name>
    <name type="common">Sweet iris</name>
    <dbReference type="NCBI Taxonomy" id="29817"/>
    <lineage>
        <taxon>Eukaryota</taxon>
        <taxon>Viridiplantae</taxon>
        <taxon>Streptophyta</taxon>
        <taxon>Embryophyta</taxon>
        <taxon>Tracheophyta</taxon>
        <taxon>Spermatophyta</taxon>
        <taxon>Magnoliopsida</taxon>
        <taxon>Liliopsida</taxon>
        <taxon>Asparagales</taxon>
        <taxon>Iridaceae</taxon>
        <taxon>Iridoideae</taxon>
        <taxon>Irideae</taxon>
        <taxon>Iris</taxon>
    </lineage>
</organism>
<keyword evidence="3" id="KW-1185">Reference proteome</keyword>
<feature type="compositionally biased region" description="Gly residues" evidence="1">
    <location>
        <begin position="50"/>
        <end position="60"/>
    </location>
</feature>
<evidence type="ECO:0000313" key="2">
    <source>
        <dbReference type="EMBL" id="KAJ6815704.1"/>
    </source>
</evidence>
<proteinExistence type="predicted"/>
<name>A0AAX6FH31_IRIPA</name>
<dbReference type="Proteomes" id="UP001140949">
    <property type="component" value="Unassembled WGS sequence"/>
</dbReference>
<gene>
    <name evidence="2" type="ORF">M6B38_132545</name>
</gene>
<feature type="compositionally biased region" description="Basic and acidic residues" evidence="1">
    <location>
        <begin position="37"/>
        <end position="49"/>
    </location>
</feature>
<feature type="region of interest" description="Disordered" evidence="1">
    <location>
        <begin position="1"/>
        <end position="96"/>
    </location>
</feature>
<dbReference type="AlphaFoldDB" id="A0AAX6FH31"/>
<comment type="caution">
    <text evidence="2">The sequence shown here is derived from an EMBL/GenBank/DDBJ whole genome shotgun (WGS) entry which is preliminary data.</text>
</comment>
<evidence type="ECO:0000313" key="3">
    <source>
        <dbReference type="Proteomes" id="UP001140949"/>
    </source>
</evidence>
<sequence length="151" mass="16472">MRWHEDNFEVSGACTTPEWLHPRPWLKQGAGSGKPRCRGELGRRSREGDTGLGTAPGMGRGSSVERLPGSSEKAAVASLGSDDRRGGRLGRSGSRRWALSSCEDLCYFGEGHTCTADRERTVLRCRSRGRRCEETRLAGTARQRKPGRGAA</sequence>
<reference evidence="2" key="1">
    <citation type="journal article" date="2023" name="GigaByte">
        <title>Genome assembly of the bearded iris, Iris pallida Lam.</title>
        <authorList>
            <person name="Bruccoleri R.E."/>
            <person name="Oakeley E.J."/>
            <person name="Faust A.M.E."/>
            <person name="Altorfer M."/>
            <person name="Dessus-Babus S."/>
            <person name="Burckhardt D."/>
            <person name="Oertli M."/>
            <person name="Naumann U."/>
            <person name="Petersen F."/>
            <person name="Wong J."/>
        </authorList>
    </citation>
    <scope>NUCLEOTIDE SEQUENCE</scope>
    <source>
        <strain evidence="2">GSM-AAB239-AS_SAM_17_03QT</strain>
    </source>
</reference>
<evidence type="ECO:0000256" key="1">
    <source>
        <dbReference type="SAM" id="MobiDB-lite"/>
    </source>
</evidence>
<protein>
    <submittedName>
        <fullName evidence="2">Vegetative cell wall protein gp1-like</fullName>
    </submittedName>
</protein>
<dbReference type="EMBL" id="JANAVB010028620">
    <property type="protein sequence ID" value="KAJ6815704.1"/>
    <property type="molecule type" value="Genomic_DNA"/>
</dbReference>